<feature type="region of interest" description="Disordered" evidence="1">
    <location>
        <begin position="1"/>
        <end position="80"/>
    </location>
</feature>
<evidence type="ECO:0000313" key="2">
    <source>
        <dbReference type="EMBL" id="KAG9932334.1"/>
    </source>
</evidence>
<name>A0A9P8F487_AURME</name>
<reference evidence="2" key="2">
    <citation type="submission" date="2021-08" db="EMBL/GenBank/DDBJ databases">
        <authorList>
            <person name="Gostincar C."/>
            <person name="Sun X."/>
            <person name="Song Z."/>
            <person name="Gunde-Cimerman N."/>
        </authorList>
    </citation>
    <scope>NUCLEOTIDE SEQUENCE</scope>
    <source>
        <strain evidence="2">EXF-9298</strain>
    </source>
</reference>
<dbReference type="Proteomes" id="UP000729357">
    <property type="component" value="Unassembled WGS sequence"/>
</dbReference>
<keyword evidence="3" id="KW-1185">Reference proteome</keyword>
<accession>A0A9P8F487</accession>
<dbReference type="EMBL" id="JAHFXS010006440">
    <property type="protein sequence ID" value="KAG9932334.1"/>
    <property type="molecule type" value="Genomic_DNA"/>
</dbReference>
<proteinExistence type="predicted"/>
<evidence type="ECO:0000313" key="3">
    <source>
        <dbReference type="Proteomes" id="UP000729357"/>
    </source>
</evidence>
<feature type="compositionally biased region" description="Basic and acidic residues" evidence="1">
    <location>
        <begin position="10"/>
        <end position="27"/>
    </location>
</feature>
<comment type="caution">
    <text evidence="2">The sequence shown here is derived from an EMBL/GenBank/DDBJ whole genome shotgun (WGS) entry which is preliminary data.</text>
</comment>
<protein>
    <submittedName>
        <fullName evidence="2">Uncharacterized protein</fullName>
    </submittedName>
</protein>
<organism evidence="2 3">
    <name type="scientific">Aureobasidium melanogenum</name>
    <name type="common">Aureobasidium pullulans var. melanogenum</name>
    <dbReference type="NCBI Taxonomy" id="46634"/>
    <lineage>
        <taxon>Eukaryota</taxon>
        <taxon>Fungi</taxon>
        <taxon>Dikarya</taxon>
        <taxon>Ascomycota</taxon>
        <taxon>Pezizomycotina</taxon>
        <taxon>Dothideomycetes</taxon>
        <taxon>Dothideomycetidae</taxon>
        <taxon>Dothideales</taxon>
        <taxon>Saccotheciaceae</taxon>
        <taxon>Aureobasidium</taxon>
    </lineage>
</organism>
<gene>
    <name evidence="2" type="ORF">KCU98_g20394</name>
</gene>
<sequence>MQTREGYGMDARHKDSEESGAETESRARTKYQRTSLAADNGSLSFRKPTAPASASRPQQQQHQRKSTLKENRVPLLGPRP</sequence>
<dbReference type="AlphaFoldDB" id="A0A9P8F487"/>
<feature type="compositionally biased region" description="Polar residues" evidence="1">
    <location>
        <begin position="32"/>
        <end position="43"/>
    </location>
</feature>
<reference evidence="2" key="1">
    <citation type="journal article" date="2021" name="J Fungi (Basel)">
        <title>Virulence traits and population genomics of the black yeast Aureobasidium melanogenum.</title>
        <authorList>
            <person name="Cernosa A."/>
            <person name="Sun X."/>
            <person name="Gostincar C."/>
            <person name="Fang C."/>
            <person name="Gunde-Cimerman N."/>
            <person name="Song Z."/>
        </authorList>
    </citation>
    <scope>NUCLEOTIDE SEQUENCE</scope>
    <source>
        <strain evidence="2">EXF-9298</strain>
    </source>
</reference>
<evidence type="ECO:0000256" key="1">
    <source>
        <dbReference type="SAM" id="MobiDB-lite"/>
    </source>
</evidence>
<feature type="non-terminal residue" evidence="2">
    <location>
        <position position="1"/>
    </location>
</feature>
<feature type="compositionally biased region" description="Low complexity" evidence="1">
    <location>
        <begin position="51"/>
        <end position="61"/>
    </location>
</feature>